<organism evidence="2 3">
    <name type="scientific">Virgibacillus chiguensis</name>
    <dbReference type="NCBI Taxonomy" id="411959"/>
    <lineage>
        <taxon>Bacteria</taxon>
        <taxon>Bacillati</taxon>
        <taxon>Bacillota</taxon>
        <taxon>Bacilli</taxon>
        <taxon>Bacillales</taxon>
        <taxon>Bacillaceae</taxon>
        <taxon>Virgibacillus</taxon>
    </lineage>
</organism>
<dbReference type="Pfam" id="PF03613">
    <property type="entry name" value="EIID-AGA"/>
    <property type="match status" value="1"/>
</dbReference>
<dbReference type="InterPro" id="IPR004704">
    <property type="entry name" value="PTS_IID_man"/>
</dbReference>
<accession>A0A1M5QP48</accession>
<feature type="transmembrane region" description="Helical" evidence="1">
    <location>
        <begin position="148"/>
        <end position="170"/>
    </location>
</feature>
<dbReference type="RefSeq" id="WP_073006602.1">
    <property type="nucleotide sequence ID" value="NZ_FQXD01000004.1"/>
</dbReference>
<evidence type="ECO:0000313" key="2">
    <source>
        <dbReference type="EMBL" id="SHH15892.1"/>
    </source>
</evidence>
<protein>
    <submittedName>
        <fullName evidence="2">PTS system, N-acetylgalactosamine-specific IID component</fullName>
    </submittedName>
</protein>
<dbReference type="OrthoDB" id="9795582at2"/>
<sequence length="275" mass="30462">MVSDVKKEQVEENRMQKVITKYDLFKMAFRSFFLQSSFNYERMQAGGWLYSILPALERVSKSKKELSEKMQRHLDFFNSHTFISTIILGMIAAMEEKKQDGNSIRAVKVAMMGPFGGIGDALIWLTLLPICAGIGVSLAMEGNVAGPIIFLLSFNTVHFLIRFGGIYFGYRSGINAMQKLKSGTKDIAHAATIVGITVVGALIASYVSIQTPLKATAGEAEIKIQEDLLDQIMPNLLPFGFTLLLYMLLRKGFSPIKLIGIIVLLGLVGKYFGFL</sequence>
<keyword evidence="1" id="KW-1133">Transmembrane helix</keyword>
<dbReference type="EMBL" id="FQXD01000004">
    <property type="protein sequence ID" value="SHH15892.1"/>
    <property type="molecule type" value="Genomic_DNA"/>
</dbReference>
<dbReference type="InterPro" id="IPR050303">
    <property type="entry name" value="GatZ_KbaZ_carbometab"/>
</dbReference>
<keyword evidence="3" id="KW-1185">Reference proteome</keyword>
<dbReference type="AlphaFoldDB" id="A0A1M5QP48"/>
<dbReference type="GO" id="GO:0009401">
    <property type="term" value="P:phosphoenolpyruvate-dependent sugar phosphotransferase system"/>
    <property type="evidence" value="ECO:0007669"/>
    <property type="project" value="InterPro"/>
</dbReference>
<reference evidence="3" key="1">
    <citation type="submission" date="2016-11" db="EMBL/GenBank/DDBJ databases">
        <authorList>
            <person name="Varghese N."/>
            <person name="Submissions S."/>
        </authorList>
    </citation>
    <scope>NUCLEOTIDE SEQUENCE [LARGE SCALE GENOMIC DNA]</scope>
    <source>
        <strain evidence="3">CGMCC 1.6496</strain>
    </source>
</reference>
<name>A0A1M5QP48_9BACI</name>
<proteinExistence type="predicted"/>
<feature type="transmembrane region" description="Helical" evidence="1">
    <location>
        <begin position="190"/>
        <end position="209"/>
    </location>
</feature>
<keyword evidence="1" id="KW-0812">Transmembrane</keyword>
<dbReference type="GO" id="GO:0005886">
    <property type="term" value="C:plasma membrane"/>
    <property type="evidence" value="ECO:0007669"/>
    <property type="project" value="TreeGrafter"/>
</dbReference>
<feature type="transmembrane region" description="Helical" evidence="1">
    <location>
        <begin position="115"/>
        <end position="136"/>
    </location>
</feature>
<dbReference type="PANTHER" id="PTHR32502:SF23">
    <property type="entry name" value="TRANSPORT PROTEIN, PTS SYSTEM"/>
    <property type="match status" value="1"/>
</dbReference>
<feature type="transmembrane region" description="Helical" evidence="1">
    <location>
        <begin position="256"/>
        <end position="274"/>
    </location>
</feature>
<dbReference type="PROSITE" id="PS51108">
    <property type="entry name" value="PTS_EIID"/>
    <property type="match status" value="1"/>
</dbReference>
<evidence type="ECO:0000313" key="3">
    <source>
        <dbReference type="Proteomes" id="UP000184079"/>
    </source>
</evidence>
<evidence type="ECO:0000256" key="1">
    <source>
        <dbReference type="SAM" id="Phobius"/>
    </source>
</evidence>
<dbReference type="PANTHER" id="PTHR32502">
    <property type="entry name" value="N-ACETYLGALACTOSAMINE PERMEASE II COMPONENT-RELATED"/>
    <property type="match status" value="1"/>
</dbReference>
<keyword evidence="1" id="KW-0472">Membrane</keyword>
<gene>
    <name evidence="2" type="ORF">SAMN05421807_104221</name>
</gene>
<dbReference type="Proteomes" id="UP000184079">
    <property type="component" value="Unassembled WGS sequence"/>
</dbReference>